<comment type="catalytic activity">
    <reaction evidence="1">
        <text>a triacylglycerol + H2O = a diacylglycerol + a fatty acid + H(+)</text>
        <dbReference type="Rhea" id="RHEA:12044"/>
        <dbReference type="ChEBI" id="CHEBI:15377"/>
        <dbReference type="ChEBI" id="CHEBI:15378"/>
        <dbReference type="ChEBI" id="CHEBI:17855"/>
        <dbReference type="ChEBI" id="CHEBI:18035"/>
        <dbReference type="ChEBI" id="CHEBI:28868"/>
        <dbReference type="EC" id="3.1.1.3"/>
    </reaction>
</comment>
<evidence type="ECO:0000256" key="6">
    <source>
        <dbReference type="ARBA" id="ARBA00013279"/>
    </source>
</evidence>
<comment type="subunit">
    <text evidence="5">Binds to both phosphatidylinositol (PI) and phosphatidylinositol 3,5-bisphosphate (PIP2).</text>
</comment>
<keyword evidence="14" id="KW-0443">Lipid metabolism</keyword>
<evidence type="ECO:0000256" key="7">
    <source>
        <dbReference type="ARBA" id="ARBA00022692"/>
    </source>
</evidence>
<evidence type="ECO:0000256" key="1">
    <source>
        <dbReference type="ARBA" id="ARBA00001024"/>
    </source>
</evidence>
<dbReference type="GO" id="GO:0034727">
    <property type="term" value="P:piecemeal microautophagy of the nucleus"/>
    <property type="evidence" value="ECO:0007669"/>
    <property type="project" value="TreeGrafter"/>
</dbReference>
<keyword evidence="22" id="KW-1185">Reference proteome</keyword>
<evidence type="ECO:0000256" key="14">
    <source>
        <dbReference type="ARBA" id="ARBA00023098"/>
    </source>
</evidence>
<evidence type="ECO:0000313" key="22">
    <source>
        <dbReference type="Proteomes" id="UP000076154"/>
    </source>
</evidence>
<dbReference type="Pfam" id="PF01764">
    <property type="entry name" value="Lipase_3"/>
    <property type="match status" value="1"/>
</dbReference>
<dbReference type="GO" id="GO:0006660">
    <property type="term" value="P:phosphatidylserine catabolic process"/>
    <property type="evidence" value="ECO:0007669"/>
    <property type="project" value="TreeGrafter"/>
</dbReference>
<keyword evidence="8" id="KW-0967">Endosome</keyword>
<evidence type="ECO:0000256" key="3">
    <source>
        <dbReference type="ARBA" id="ARBA00004343"/>
    </source>
</evidence>
<evidence type="ECO:0000256" key="2">
    <source>
        <dbReference type="ARBA" id="ARBA00004270"/>
    </source>
</evidence>
<evidence type="ECO:0000256" key="19">
    <source>
        <dbReference type="SAM" id="MobiDB-lite"/>
    </source>
</evidence>
<dbReference type="GO" id="GO:0032585">
    <property type="term" value="C:multivesicular body membrane"/>
    <property type="evidence" value="ECO:0007669"/>
    <property type="project" value="UniProtKB-SubCell"/>
</dbReference>
<dbReference type="InParanoid" id="A0A369JAR8"/>
<comment type="caution">
    <text evidence="21">The sequence shown here is derived from an EMBL/GenBank/DDBJ whole genome shotgun (WGS) entry which is preliminary data.</text>
</comment>
<dbReference type="GO" id="GO:0034496">
    <property type="term" value="P:multivesicular body membrane disassembly"/>
    <property type="evidence" value="ECO:0007669"/>
    <property type="project" value="TreeGrafter"/>
</dbReference>
<keyword evidence="12" id="KW-1133">Transmembrane helix</keyword>
<evidence type="ECO:0000313" key="21">
    <source>
        <dbReference type="EMBL" id="RDB19209.1"/>
    </source>
</evidence>
<comment type="function">
    <text evidence="17">Lipase which is essential for lysis of subvacuolar cytoplasm to vacuole targeted bodies and intravacuolar autophagic bodies. Involved in the lysis of intravacuolar multivesicular body (MVB) vesicles. The intravacuolar membrane disintegration by ATG15 is critical to life span extension.</text>
</comment>
<keyword evidence="16" id="KW-0325">Glycoprotein</keyword>
<sequence>MKARPCPSSDRVVIDHSEGELDASWESTERPSPMLSILPTAIHTLIAAFLFTNGPSPHPTSTHFTLRHSHAVSNTSHIVFSDVPQSLTSYTYDVPTRSLKTHRPHSAAAFAAARMRSMMHMQSEPLAWHDEDVSGPDVTKRETLLQLAKMTYNAYSLPVGKDWYELDGYNTSYPFGWEPDADGLRGHVFVSDDNSTVVVSIKGTSAPWIAGGGGPTTRKDKTNDNLLFSCCCARVGPTWSPVCGCYEGGYRCDQTCVERALVDEGLFYPTGMNLYNNITYMYPDANIWITGHSLGGGLASLIGVTFGAPVVAFEAPGERLAAKRLHLPSPPSTQHITHVYHTGDPVPIGACTGVTSACAIGGFALETGCHLGKVIRYDTVSKRGWSVSVQGHPIKFVIERVLNEDWEGGEGEEGMGREVPEAVEEVDCVDCFSWEFGEYRNGTDGHGQVGKKRGRRRRGPWWGK</sequence>
<dbReference type="EMBL" id="LUEZ02000080">
    <property type="protein sequence ID" value="RDB19209.1"/>
    <property type="molecule type" value="Genomic_DNA"/>
</dbReference>
<evidence type="ECO:0000256" key="11">
    <source>
        <dbReference type="ARBA" id="ARBA00022968"/>
    </source>
</evidence>
<evidence type="ECO:0000256" key="10">
    <source>
        <dbReference type="ARBA" id="ARBA00022963"/>
    </source>
</evidence>
<evidence type="ECO:0000256" key="18">
    <source>
        <dbReference type="ARBA" id="ARBA00029828"/>
    </source>
</evidence>
<evidence type="ECO:0000259" key="20">
    <source>
        <dbReference type="Pfam" id="PF01764"/>
    </source>
</evidence>
<dbReference type="AlphaFoldDB" id="A0A369JAR8"/>
<evidence type="ECO:0000256" key="8">
    <source>
        <dbReference type="ARBA" id="ARBA00022753"/>
    </source>
</evidence>
<evidence type="ECO:0000256" key="12">
    <source>
        <dbReference type="ARBA" id="ARBA00022989"/>
    </source>
</evidence>
<protein>
    <recommendedName>
        <fullName evidence="6">triacylglycerol lipase</fullName>
        <ecNumber evidence="6">3.1.1.3</ecNumber>
    </recommendedName>
    <alternativeName>
        <fullName evidence="18">Autophagy-related protein 15</fullName>
    </alternativeName>
</protein>
<keyword evidence="11" id="KW-0735">Signal-anchor</keyword>
<dbReference type="PANTHER" id="PTHR47175:SF2">
    <property type="entry name" value="LIPASE ATG15-RELATED"/>
    <property type="match status" value="1"/>
</dbReference>
<keyword evidence="13" id="KW-0072">Autophagy</keyword>
<dbReference type="InterPro" id="IPR029058">
    <property type="entry name" value="AB_hydrolase_fold"/>
</dbReference>
<accession>A0A369JAR8</accession>
<evidence type="ECO:0000256" key="13">
    <source>
        <dbReference type="ARBA" id="ARBA00023006"/>
    </source>
</evidence>
<dbReference type="OrthoDB" id="58570at2759"/>
<comment type="similarity">
    <text evidence="4">Belongs to the AB hydrolase superfamily. Lipase family.</text>
</comment>
<keyword evidence="7" id="KW-0812">Transmembrane</keyword>
<dbReference type="SUPFAM" id="SSF53474">
    <property type="entry name" value="alpha/beta-Hydrolases"/>
    <property type="match status" value="1"/>
</dbReference>
<name>A0A369JAR8_HYPMA</name>
<dbReference type="GO" id="GO:0005775">
    <property type="term" value="C:vacuolar lumen"/>
    <property type="evidence" value="ECO:0007669"/>
    <property type="project" value="TreeGrafter"/>
</dbReference>
<dbReference type="GO" id="GO:0004620">
    <property type="term" value="F:phospholipase activity"/>
    <property type="evidence" value="ECO:0007669"/>
    <property type="project" value="TreeGrafter"/>
</dbReference>
<dbReference type="GO" id="GO:0046461">
    <property type="term" value="P:neutral lipid catabolic process"/>
    <property type="evidence" value="ECO:0007669"/>
    <property type="project" value="TreeGrafter"/>
</dbReference>
<dbReference type="GO" id="GO:0004806">
    <property type="term" value="F:triacylglycerol lipase activity"/>
    <property type="evidence" value="ECO:0007669"/>
    <property type="project" value="UniProtKB-EC"/>
</dbReference>
<proteinExistence type="inferred from homology"/>
<evidence type="ECO:0000256" key="5">
    <source>
        <dbReference type="ARBA" id="ARBA00011137"/>
    </source>
</evidence>
<keyword evidence="9" id="KW-0378">Hydrolase</keyword>
<dbReference type="Proteomes" id="UP000076154">
    <property type="component" value="Unassembled WGS sequence"/>
</dbReference>
<comment type="subcellular location">
    <subcellularLocation>
        <location evidence="3">Endosome</location>
        <location evidence="3">Multivesicular body membrane</location>
        <topology evidence="3">Single-pass type II membrane protein</topology>
    </subcellularLocation>
    <subcellularLocation>
        <location evidence="2">Prevacuolar compartment membrane</location>
        <topology evidence="2">Single-pass type II membrane protein</topology>
    </subcellularLocation>
</comment>
<evidence type="ECO:0000256" key="15">
    <source>
        <dbReference type="ARBA" id="ARBA00023136"/>
    </source>
</evidence>
<evidence type="ECO:0000256" key="9">
    <source>
        <dbReference type="ARBA" id="ARBA00022801"/>
    </source>
</evidence>
<dbReference type="InterPro" id="IPR002921">
    <property type="entry name" value="Fungal_lipase-type"/>
</dbReference>
<dbReference type="PANTHER" id="PTHR47175">
    <property type="entry name" value="LIPASE ATG15-RELATED"/>
    <property type="match status" value="1"/>
</dbReference>
<evidence type="ECO:0000256" key="4">
    <source>
        <dbReference type="ARBA" id="ARBA00010701"/>
    </source>
</evidence>
<gene>
    <name evidence="21" type="primary">ATG15_0</name>
    <name evidence="21" type="ORF">Hypma_013571</name>
</gene>
<reference evidence="21" key="1">
    <citation type="submission" date="2018-04" db="EMBL/GenBank/DDBJ databases">
        <title>Whole genome sequencing of Hypsizygus marmoreus.</title>
        <authorList>
            <person name="Choi I.-G."/>
            <person name="Min B."/>
            <person name="Kim J.-G."/>
            <person name="Kim S."/>
            <person name="Oh Y.-L."/>
            <person name="Kong W.-S."/>
            <person name="Park H."/>
            <person name="Jeong J."/>
            <person name="Song E.-S."/>
        </authorList>
    </citation>
    <scope>NUCLEOTIDE SEQUENCE [LARGE SCALE GENOMIC DNA]</scope>
    <source>
        <strain evidence="21">51987-8</strain>
    </source>
</reference>
<dbReference type="CDD" id="cd00519">
    <property type="entry name" value="Lipase_3"/>
    <property type="match status" value="1"/>
</dbReference>
<organism evidence="21 22">
    <name type="scientific">Hypsizygus marmoreus</name>
    <name type="common">White beech mushroom</name>
    <name type="synonym">Agaricus marmoreus</name>
    <dbReference type="NCBI Taxonomy" id="39966"/>
    <lineage>
        <taxon>Eukaryota</taxon>
        <taxon>Fungi</taxon>
        <taxon>Dikarya</taxon>
        <taxon>Basidiomycota</taxon>
        <taxon>Agaricomycotina</taxon>
        <taxon>Agaricomycetes</taxon>
        <taxon>Agaricomycetidae</taxon>
        <taxon>Agaricales</taxon>
        <taxon>Tricholomatineae</taxon>
        <taxon>Lyophyllaceae</taxon>
        <taxon>Hypsizygus</taxon>
    </lineage>
</organism>
<keyword evidence="15" id="KW-0472">Membrane</keyword>
<dbReference type="FunCoup" id="A0A369JAR8">
    <property type="interactions" value="60"/>
</dbReference>
<dbReference type="InterPro" id="IPR050805">
    <property type="entry name" value="ATG15_Lipase"/>
</dbReference>
<dbReference type="EC" id="3.1.1.3" evidence="6"/>
<dbReference type="STRING" id="39966.A0A369JAR8"/>
<feature type="region of interest" description="Disordered" evidence="19">
    <location>
        <begin position="444"/>
        <end position="464"/>
    </location>
</feature>
<feature type="compositionally biased region" description="Basic residues" evidence="19">
    <location>
        <begin position="449"/>
        <end position="464"/>
    </location>
</feature>
<keyword evidence="10" id="KW-0442">Lipid degradation</keyword>
<evidence type="ECO:0000256" key="17">
    <source>
        <dbReference type="ARBA" id="ARBA00024663"/>
    </source>
</evidence>
<feature type="domain" description="Fungal lipase-type" evidence="20">
    <location>
        <begin position="278"/>
        <end position="305"/>
    </location>
</feature>
<dbReference type="Gene3D" id="3.40.50.1820">
    <property type="entry name" value="alpha/beta hydrolase"/>
    <property type="match status" value="1"/>
</dbReference>
<evidence type="ECO:0000256" key="16">
    <source>
        <dbReference type="ARBA" id="ARBA00023180"/>
    </source>
</evidence>